<dbReference type="InterPro" id="IPR001829">
    <property type="entry name" value="Pili_assmbl_chaperone_bac"/>
</dbReference>
<dbReference type="Pfam" id="PF00345">
    <property type="entry name" value="PapD_N"/>
    <property type="match status" value="1"/>
</dbReference>
<evidence type="ECO:0000256" key="5">
    <source>
        <dbReference type="ARBA" id="ARBA00023186"/>
    </source>
</evidence>
<evidence type="ECO:0000256" key="6">
    <source>
        <dbReference type="RuleBase" id="RU003918"/>
    </source>
</evidence>
<dbReference type="SUPFAM" id="SSF49584">
    <property type="entry name" value="Periplasmic chaperone C-domain"/>
    <property type="match status" value="1"/>
</dbReference>
<dbReference type="PROSITE" id="PS00635">
    <property type="entry name" value="PILI_CHAPERONE"/>
    <property type="match status" value="1"/>
</dbReference>
<dbReference type="PANTHER" id="PTHR30251">
    <property type="entry name" value="PILUS ASSEMBLY CHAPERONE"/>
    <property type="match status" value="1"/>
</dbReference>
<dbReference type="PRINTS" id="PR00969">
    <property type="entry name" value="CHAPERONPILI"/>
</dbReference>
<evidence type="ECO:0000259" key="8">
    <source>
        <dbReference type="Pfam" id="PF00345"/>
    </source>
</evidence>
<dbReference type="InterPro" id="IPR016148">
    <property type="entry name" value="Pili_assmbl_chaperone_C"/>
</dbReference>
<reference evidence="10 11" key="1">
    <citation type="submission" date="2019-06" db="EMBL/GenBank/DDBJ databases">
        <title>Taxogenomics and systematics of the genus Pantoea.</title>
        <authorList>
            <person name="Tambong J.T."/>
        </authorList>
    </citation>
    <scope>NUCLEOTIDE SEQUENCE [LARGE SCALE GENOMIC DNA]</scope>
    <source>
        <strain evidence="10 11">LMG 2558</strain>
    </source>
</reference>
<dbReference type="SUPFAM" id="SSF49354">
    <property type="entry name" value="PapD-like"/>
    <property type="match status" value="1"/>
</dbReference>
<evidence type="ECO:0000256" key="2">
    <source>
        <dbReference type="ARBA" id="ARBA00007399"/>
    </source>
</evidence>
<dbReference type="InterPro" id="IPR016147">
    <property type="entry name" value="Pili_assmbl_chaperone_N"/>
</dbReference>
<keyword evidence="4" id="KW-0574">Periplasm</keyword>
<dbReference type="RefSeq" id="WP_033736879.1">
    <property type="nucleotide sequence ID" value="NZ_VHIZ01000038.1"/>
</dbReference>
<organism evidence="10 11">
    <name type="scientific">Pantoea anthophila</name>
    <dbReference type="NCBI Taxonomy" id="470931"/>
    <lineage>
        <taxon>Bacteria</taxon>
        <taxon>Pseudomonadati</taxon>
        <taxon>Pseudomonadota</taxon>
        <taxon>Gammaproteobacteria</taxon>
        <taxon>Enterobacterales</taxon>
        <taxon>Erwiniaceae</taxon>
        <taxon>Pantoea</taxon>
    </lineage>
</organism>
<comment type="subcellular location">
    <subcellularLocation>
        <location evidence="1 6">Periplasm</location>
    </subcellularLocation>
</comment>
<feature type="domain" description="Pili assembly chaperone N-terminal" evidence="8">
    <location>
        <begin position="31"/>
        <end position="153"/>
    </location>
</feature>
<dbReference type="InterPro" id="IPR050643">
    <property type="entry name" value="Periplasmic_pilus_chap"/>
</dbReference>
<proteinExistence type="inferred from homology"/>
<evidence type="ECO:0000256" key="4">
    <source>
        <dbReference type="ARBA" id="ARBA00022764"/>
    </source>
</evidence>
<gene>
    <name evidence="10" type="ORF">FJW00_09075</name>
</gene>
<evidence type="ECO:0000256" key="1">
    <source>
        <dbReference type="ARBA" id="ARBA00004418"/>
    </source>
</evidence>
<feature type="domain" description="Pili assembly chaperone C-terminal" evidence="9">
    <location>
        <begin position="180"/>
        <end position="235"/>
    </location>
</feature>
<comment type="similarity">
    <text evidence="2 6">Belongs to the periplasmic pilus chaperone family.</text>
</comment>
<evidence type="ECO:0000256" key="3">
    <source>
        <dbReference type="ARBA" id="ARBA00022729"/>
    </source>
</evidence>
<dbReference type="InterPro" id="IPR013783">
    <property type="entry name" value="Ig-like_fold"/>
</dbReference>
<feature type="signal peptide" evidence="7">
    <location>
        <begin position="1"/>
        <end position="28"/>
    </location>
</feature>
<keyword evidence="11" id="KW-1185">Reference proteome</keyword>
<evidence type="ECO:0000313" key="10">
    <source>
        <dbReference type="EMBL" id="TPV28285.1"/>
    </source>
</evidence>
<dbReference type="InterPro" id="IPR018046">
    <property type="entry name" value="Pili_assmbl_chaperone_CS"/>
</dbReference>
<dbReference type="Proteomes" id="UP000316142">
    <property type="component" value="Unassembled WGS sequence"/>
</dbReference>
<protein>
    <submittedName>
        <fullName evidence="10">Fimbrial chaperone protein</fullName>
    </submittedName>
</protein>
<dbReference type="Pfam" id="PF02753">
    <property type="entry name" value="PapD_C"/>
    <property type="match status" value="1"/>
</dbReference>
<dbReference type="InterPro" id="IPR036316">
    <property type="entry name" value="Pili_assmbl_chap_C_dom_sf"/>
</dbReference>
<keyword evidence="3 7" id="KW-0732">Signal</keyword>
<keyword evidence="5 6" id="KW-0143">Chaperone</keyword>
<dbReference type="EMBL" id="VHIZ01000038">
    <property type="protein sequence ID" value="TPV28285.1"/>
    <property type="molecule type" value="Genomic_DNA"/>
</dbReference>
<dbReference type="PANTHER" id="PTHR30251:SF7">
    <property type="entry name" value="FIMBRIAE CHAPARONE"/>
    <property type="match status" value="1"/>
</dbReference>
<evidence type="ECO:0000259" key="9">
    <source>
        <dbReference type="Pfam" id="PF02753"/>
    </source>
</evidence>
<comment type="caution">
    <text evidence="10">The sequence shown here is derived from an EMBL/GenBank/DDBJ whole genome shotgun (WGS) entry which is preliminary data.</text>
</comment>
<name>A0ABY2Z7T0_9GAMM</name>
<dbReference type="InterPro" id="IPR008962">
    <property type="entry name" value="PapD-like_sf"/>
</dbReference>
<evidence type="ECO:0000256" key="7">
    <source>
        <dbReference type="SAM" id="SignalP"/>
    </source>
</evidence>
<feature type="chain" id="PRO_5046210275" evidence="7">
    <location>
        <begin position="29"/>
        <end position="245"/>
    </location>
</feature>
<sequence>MRRHRFLSVCSSLLLASALTLSAGPASAVVNSTQSRLVFNEKSVAESLTVVNSVRSPALVQVWSDDDDPLSPPDRISTPLVVVPPLFKLAPGESRNLRVMLISRKGMPADRERLYWLNIYQIPPNTAQKSALEKKVILPLRIRLKVFIRPTGLKEPEEDVGEKLRFILGQTQTKHAQLTVNNPTPYYMTLGSITLGRTPLKAEMIAPFSSLTLAVKEISADHTLNWTVIDDYGKHIPYKRELSSQ</sequence>
<accession>A0ABY2Z7T0</accession>
<dbReference type="Gene3D" id="2.60.40.10">
    <property type="entry name" value="Immunoglobulins"/>
    <property type="match status" value="2"/>
</dbReference>
<evidence type="ECO:0000313" key="11">
    <source>
        <dbReference type="Proteomes" id="UP000316142"/>
    </source>
</evidence>